<evidence type="ECO:0000313" key="4">
    <source>
        <dbReference type="EMBL" id="SDL92753.1"/>
    </source>
</evidence>
<evidence type="ECO:0000256" key="2">
    <source>
        <dbReference type="ARBA" id="ARBA00011985"/>
    </source>
</evidence>
<dbReference type="Proteomes" id="UP000198552">
    <property type="component" value="Unassembled WGS sequence"/>
</dbReference>
<dbReference type="InterPro" id="IPR031100">
    <property type="entry name" value="LOG_fam"/>
</dbReference>
<dbReference type="PANTHER" id="PTHR43393">
    <property type="entry name" value="CYTOKININ RIBOSIDE 5'-MONOPHOSPHATE PHOSPHORIBOHYDROLASE"/>
    <property type="match status" value="1"/>
</dbReference>
<dbReference type="GO" id="GO:0005829">
    <property type="term" value="C:cytosol"/>
    <property type="evidence" value="ECO:0007669"/>
    <property type="project" value="TreeGrafter"/>
</dbReference>
<comment type="catalytic activity">
    <reaction evidence="1">
        <text>AMP + H2O = D-ribose 5-phosphate + adenine</text>
        <dbReference type="Rhea" id="RHEA:20129"/>
        <dbReference type="ChEBI" id="CHEBI:15377"/>
        <dbReference type="ChEBI" id="CHEBI:16708"/>
        <dbReference type="ChEBI" id="CHEBI:78346"/>
        <dbReference type="ChEBI" id="CHEBI:456215"/>
        <dbReference type="EC" id="3.2.2.4"/>
    </reaction>
</comment>
<keyword evidence="5" id="KW-1185">Reference proteome</keyword>
<dbReference type="SUPFAM" id="SSF102405">
    <property type="entry name" value="MCP/YpsA-like"/>
    <property type="match status" value="1"/>
</dbReference>
<dbReference type="InterPro" id="IPR052341">
    <property type="entry name" value="LOG_family_nucleotidases"/>
</dbReference>
<protein>
    <recommendedName>
        <fullName evidence="3">AMP nucleosidase</fullName>
        <ecNumber evidence="2">3.2.2.4</ecNumber>
    </recommendedName>
    <alternativeName>
        <fullName evidence="3">AMP nucleosidase</fullName>
    </alternativeName>
</protein>
<evidence type="ECO:0000256" key="1">
    <source>
        <dbReference type="ARBA" id="ARBA00000274"/>
    </source>
</evidence>
<accession>A0A1G9P2I0</accession>
<dbReference type="NCBIfam" id="TIGR00730">
    <property type="entry name" value="Rossman fold protein, TIGR00730 family"/>
    <property type="match status" value="1"/>
</dbReference>
<name>A0A1G9P2I0_9BURK</name>
<dbReference type="InterPro" id="IPR005269">
    <property type="entry name" value="LOG"/>
</dbReference>
<evidence type="ECO:0000313" key="5">
    <source>
        <dbReference type="Proteomes" id="UP000198552"/>
    </source>
</evidence>
<dbReference type="EC" id="3.2.2.4" evidence="2"/>
<dbReference type="Pfam" id="PF03641">
    <property type="entry name" value="Lysine_decarbox"/>
    <property type="match status" value="1"/>
</dbReference>
<dbReference type="Gene3D" id="3.40.50.450">
    <property type="match status" value="1"/>
</dbReference>
<dbReference type="GO" id="GO:0008714">
    <property type="term" value="F:AMP nucleosidase activity"/>
    <property type="evidence" value="ECO:0007669"/>
    <property type="project" value="UniProtKB-EC"/>
</dbReference>
<dbReference type="PANTHER" id="PTHR43393:SF3">
    <property type="entry name" value="LYSINE DECARBOXYLASE-LIKE PROTEIN"/>
    <property type="match status" value="1"/>
</dbReference>
<dbReference type="GO" id="GO:0009691">
    <property type="term" value="P:cytokinin biosynthetic process"/>
    <property type="evidence" value="ECO:0007669"/>
    <property type="project" value="InterPro"/>
</dbReference>
<dbReference type="EMBL" id="FNHP01000001">
    <property type="protein sequence ID" value="SDL92753.1"/>
    <property type="molecule type" value="Genomic_DNA"/>
</dbReference>
<proteinExistence type="predicted"/>
<dbReference type="AlphaFoldDB" id="A0A1G9P2I0"/>
<gene>
    <name evidence="4" type="ORF">SAMN05428957_101146</name>
</gene>
<organism evidence="4 5">
    <name type="scientific">Oryzisolibacter propanilivorax</name>
    <dbReference type="NCBI Taxonomy" id="1527607"/>
    <lineage>
        <taxon>Bacteria</taxon>
        <taxon>Pseudomonadati</taxon>
        <taxon>Pseudomonadota</taxon>
        <taxon>Betaproteobacteria</taxon>
        <taxon>Burkholderiales</taxon>
        <taxon>Comamonadaceae</taxon>
        <taxon>Oryzisolibacter</taxon>
    </lineage>
</organism>
<dbReference type="STRING" id="1527607.SAMN05428957_101146"/>
<reference evidence="5" key="1">
    <citation type="submission" date="2016-10" db="EMBL/GenBank/DDBJ databases">
        <authorList>
            <person name="Varghese N."/>
            <person name="Submissions S."/>
        </authorList>
    </citation>
    <scope>NUCLEOTIDE SEQUENCE [LARGE SCALE GENOMIC DNA]</scope>
    <source>
        <strain evidence="5">EPL6</strain>
    </source>
</reference>
<evidence type="ECO:0000256" key="3">
    <source>
        <dbReference type="ARBA" id="ARBA00031983"/>
    </source>
</evidence>
<sequence>MSLNDKDQRPKSRKFPFMDANTNLQDSRLADAWAELHNYSVNGNPLKADSYRLAFADPEFLLRRETRGIRFQLELLKPDLGQTAQGIESTIVVYGSARFLAPEDAERLLQEARASGDAERIALAERALRGSSYYQAARQFAALVAEYSEARPPAERMYICTGGGPGIMEAANRGAHEAGAPNVGLNITLPHEQSGNRYITPSLSYKFHYFAMRKMHFMMRAKALVVFPGGFGTMDELFEVLTLVQTTKSKPLPIVLFGSAFWRALINFDVMLEHGTISPADLSLFRITDDPAEAWDIIRTFYRL</sequence>